<organism evidence="2 3">
    <name type="scientific">Rhizoclosmatium globosum</name>
    <dbReference type="NCBI Taxonomy" id="329046"/>
    <lineage>
        <taxon>Eukaryota</taxon>
        <taxon>Fungi</taxon>
        <taxon>Fungi incertae sedis</taxon>
        <taxon>Chytridiomycota</taxon>
        <taxon>Chytridiomycota incertae sedis</taxon>
        <taxon>Chytridiomycetes</taxon>
        <taxon>Chytridiales</taxon>
        <taxon>Chytriomycetaceae</taxon>
        <taxon>Rhizoclosmatium</taxon>
    </lineage>
</organism>
<evidence type="ECO:0000313" key="2">
    <source>
        <dbReference type="EMBL" id="ORY43833.1"/>
    </source>
</evidence>
<keyword evidence="3" id="KW-1185">Reference proteome</keyword>
<protein>
    <submittedName>
        <fullName evidence="2">Uncharacterized protein</fullName>
    </submittedName>
</protein>
<dbReference type="Proteomes" id="UP000193642">
    <property type="component" value="Unassembled WGS sequence"/>
</dbReference>
<dbReference type="AlphaFoldDB" id="A0A1Y2C9X2"/>
<comment type="caution">
    <text evidence="2">The sequence shown here is derived from an EMBL/GenBank/DDBJ whole genome shotgun (WGS) entry which is preliminary data.</text>
</comment>
<feature type="compositionally biased region" description="Basic residues" evidence="1">
    <location>
        <begin position="15"/>
        <end position="24"/>
    </location>
</feature>
<sequence>MLNEGGTGRPSMGSSKRHRDRRCRFPYDINSPSSSTEPQWTQTILPDTIKTFLMDWNDPHTAMSLLRQWQACPQNIDCSSESSPSESQIALKNGASYSELSAATTSSSPAILHLNQFDLIASPGKRESHETELNISLMSEHSFVDLDVISGCWETVMKNEANAETMDWFSYEDEDWFVIGHAAKEIGWIE</sequence>
<accession>A0A1Y2C9X2</accession>
<name>A0A1Y2C9X2_9FUNG</name>
<gene>
    <name evidence="2" type="ORF">BCR33DRAFT_717468</name>
</gene>
<dbReference type="OrthoDB" id="10609412at2759"/>
<feature type="compositionally biased region" description="Polar residues" evidence="1">
    <location>
        <begin position="30"/>
        <end position="40"/>
    </location>
</feature>
<proteinExistence type="predicted"/>
<reference evidence="2 3" key="1">
    <citation type="submission" date="2016-07" db="EMBL/GenBank/DDBJ databases">
        <title>Pervasive Adenine N6-methylation of Active Genes in Fungi.</title>
        <authorList>
            <consortium name="DOE Joint Genome Institute"/>
            <person name="Mondo S.J."/>
            <person name="Dannebaum R.O."/>
            <person name="Kuo R.C."/>
            <person name="Labutti K."/>
            <person name="Haridas S."/>
            <person name="Kuo A."/>
            <person name="Salamov A."/>
            <person name="Ahrendt S.R."/>
            <person name="Lipzen A."/>
            <person name="Sullivan W."/>
            <person name="Andreopoulos W.B."/>
            <person name="Clum A."/>
            <person name="Lindquist E."/>
            <person name="Daum C."/>
            <person name="Ramamoorthy G.K."/>
            <person name="Gryganskyi A."/>
            <person name="Culley D."/>
            <person name="Magnuson J.K."/>
            <person name="James T.Y."/>
            <person name="O'Malley M.A."/>
            <person name="Stajich J.E."/>
            <person name="Spatafora J.W."/>
            <person name="Visel A."/>
            <person name="Grigoriev I.V."/>
        </authorList>
    </citation>
    <scope>NUCLEOTIDE SEQUENCE [LARGE SCALE GENOMIC DNA]</scope>
    <source>
        <strain evidence="2 3">JEL800</strain>
    </source>
</reference>
<feature type="region of interest" description="Disordered" evidence="1">
    <location>
        <begin position="1"/>
        <end position="40"/>
    </location>
</feature>
<dbReference type="EMBL" id="MCGO01000024">
    <property type="protein sequence ID" value="ORY43833.1"/>
    <property type="molecule type" value="Genomic_DNA"/>
</dbReference>
<evidence type="ECO:0000256" key="1">
    <source>
        <dbReference type="SAM" id="MobiDB-lite"/>
    </source>
</evidence>
<evidence type="ECO:0000313" key="3">
    <source>
        <dbReference type="Proteomes" id="UP000193642"/>
    </source>
</evidence>